<dbReference type="SUPFAM" id="SSF52540">
    <property type="entry name" value="P-loop containing nucleoside triphosphate hydrolases"/>
    <property type="match status" value="2"/>
</dbReference>
<dbReference type="Gene3D" id="3.40.50.300">
    <property type="entry name" value="P-loop containing nucleotide triphosphate hydrolases"/>
    <property type="match status" value="2"/>
</dbReference>
<dbReference type="FunFam" id="3.40.50.300:FF:000011">
    <property type="entry name" value="Putative ABC transporter ATP-binding component"/>
    <property type="match status" value="1"/>
</dbReference>
<evidence type="ECO:0000256" key="1">
    <source>
        <dbReference type="ARBA" id="ARBA00022741"/>
    </source>
</evidence>
<dbReference type="InterPro" id="IPR003593">
    <property type="entry name" value="AAA+_ATPase"/>
</dbReference>
<name>A0A6J6CEK0_9ZZZZ</name>
<reference evidence="4" key="1">
    <citation type="submission" date="2020-05" db="EMBL/GenBank/DDBJ databases">
        <authorList>
            <person name="Chiriac C."/>
            <person name="Salcher M."/>
            <person name="Ghai R."/>
            <person name="Kavagutti S V."/>
        </authorList>
    </citation>
    <scope>NUCLEOTIDE SEQUENCE</scope>
</reference>
<dbReference type="SMART" id="SM00382">
    <property type="entry name" value="AAA"/>
    <property type="match status" value="2"/>
</dbReference>
<keyword evidence="1" id="KW-0547">Nucleotide-binding</keyword>
<gene>
    <name evidence="4" type="ORF">UFOPK1493_00955</name>
</gene>
<dbReference type="GO" id="GO:0005524">
    <property type="term" value="F:ATP binding"/>
    <property type="evidence" value="ECO:0007669"/>
    <property type="project" value="UniProtKB-KW"/>
</dbReference>
<organism evidence="4">
    <name type="scientific">freshwater metagenome</name>
    <dbReference type="NCBI Taxonomy" id="449393"/>
    <lineage>
        <taxon>unclassified sequences</taxon>
        <taxon>metagenomes</taxon>
        <taxon>ecological metagenomes</taxon>
    </lineage>
</organism>
<dbReference type="EMBL" id="CAEZSR010000024">
    <property type="protein sequence ID" value="CAB4549727.1"/>
    <property type="molecule type" value="Genomic_DNA"/>
</dbReference>
<dbReference type="InterPro" id="IPR027417">
    <property type="entry name" value="P-loop_NTPase"/>
</dbReference>
<evidence type="ECO:0000259" key="3">
    <source>
        <dbReference type="PROSITE" id="PS50893"/>
    </source>
</evidence>
<dbReference type="PROSITE" id="PS50893">
    <property type="entry name" value="ABC_TRANSPORTER_2"/>
    <property type="match status" value="2"/>
</dbReference>
<evidence type="ECO:0000256" key="2">
    <source>
        <dbReference type="ARBA" id="ARBA00022840"/>
    </source>
</evidence>
<dbReference type="Pfam" id="PF00005">
    <property type="entry name" value="ABC_tran"/>
    <property type="match status" value="2"/>
</dbReference>
<keyword evidence="2" id="KW-0067">ATP-binding</keyword>
<dbReference type="AlphaFoldDB" id="A0A6J6CEK0"/>
<dbReference type="GO" id="GO:0016887">
    <property type="term" value="F:ATP hydrolysis activity"/>
    <property type="evidence" value="ECO:0007669"/>
    <property type="project" value="InterPro"/>
</dbReference>
<dbReference type="PANTHER" id="PTHR42855:SF2">
    <property type="entry name" value="DRUG RESISTANCE ABC TRANSPORTER,ATP-BINDING PROTEIN"/>
    <property type="match status" value="1"/>
</dbReference>
<dbReference type="CDD" id="cd03221">
    <property type="entry name" value="ABCF_EF-3"/>
    <property type="match status" value="2"/>
</dbReference>
<dbReference type="InterPro" id="IPR003439">
    <property type="entry name" value="ABC_transporter-like_ATP-bd"/>
</dbReference>
<accession>A0A6J6CEK0</accession>
<proteinExistence type="predicted"/>
<evidence type="ECO:0000313" key="4">
    <source>
        <dbReference type="EMBL" id="CAB4549727.1"/>
    </source>
</evidence>
<feature type="domain" description="ABC transporter" evidence="3">
    <location>
        <begin position="328"/>
        <end position="545"/>
    </location>
</feature>
<protein>
    <submittedName>
        <fullName evidence="4">Unannotated protein</fullName>
    </submittedName>
</protein>
<feature type="domain" description="ABC transporter" evidence="3">
    <location>
        <begin position="12"/>
        <end position="265"/>
    </location>
</feature>
<dbReference type="PANTHER" id="PTHR42855">
    <property type="entry name" value="ABC TRANSPORTER ATP-BINDING SUBUNIT"/>
    <property type="match status" value="1"/>
</dbReference>
<dbReference type="InterPro" id="IPR051309">
    <property type="entry name" value="ABCF_ATPase"/>
</dbReference>
<sequence length="554" mass="60880">MERADSSAVSSIVVSELAYAPPGADQLFFDVSFGVAPGEHAALVGANGVGKSTILRILSGELDADEGEFAIGGSMLRMTQDVGMSRPTDTLREMLLEVAPPLLRTSGLALVAAERALADGSDDGMRYAEALADWGDHGGYELEAKWAAAAQRSVKTPVEDVGTRLVGELSGGERKRLVLDLLLTSGADVLLLDEPDNYLDIPTRAWLEEQIRQCRSTILMVSHDRTLLERVATKIVVIEGSGCWVHGGSYASFPEARQKRQEQLGDELKRWNDEERRLFQHMKMMKQRAAQNFKNATKANAAETRWEKFVAAGPPPPPVPDQQIHVRLRGADAARRVVKLERVSVGDLFLPFSDEVHHGERVGLIGPNGTGKTHLLSALLGTDEPHDGTITFGPRTSVGMFTQINDRPEWTGRQCMEIVRDRVFDDEKSMKALARYGLRAQGRQEFQTLSGGQKARLEILCLELEGHNVLLLDEPTDNLDVDSSEALEQALDGFEGTVIAVSHDRTFLATFDRFVMITDDGEVYDLPDYELAMQALAAPDRIAGLRLAKQLNEL</sequence>